<comment type="similarity">
    <text evidence="2">Belongs to the TrbI/VirB10 family.</text>
</comment>
<keyword evidence="5" id="KW-0472">Membrane</keyword>
<sequence length="374" mass="37738">MSTNTLTRSTGLVPFAGLEDPRRSMDEGALVAASNNGFPIVATRVARRDRAGLAAGAAGALLLGGLTLWSMSGTTPHPAAPVAKAPAPIKAAVPIQPAAPAVPIAPPTAAQETAIAQATQPATAARSGVDAAHSPVMVWDTSGAPEVGASAPTAVAPPSPTKITAPQPLSDNESFATRMADGGADQASATRIVDPANTVTQGTLIPAVLETAIDSDLPGYARAVVSSDVRSFDGSRVLVPRSSRLIGQYKSGLAAGQTRAYVMWTRLIRPDGVTVQLASPGVEYSGASGLTGEVNSHFMKRFGAATLLSVVGGIGALASSGTSLVLSGGTSAASVAAQRDAQIPPTIRIRQGQPIRVFTARDLDFSTVGGSVQP</sequence>
<name>A0A1G7PVP4_9SPHN</name>
<dbReference type="CDD" id="cd16429">
    <property type="entry name" value="VirB10"/>
    <property type="match status" value="1"/>
</dbReference>
<evidence type="ECO:0000256" key="5">
    <source>
        <dbReference type="ARBA" id="ARBA00023136"/>
    </source>
</evidence>
<dbReference type="InterPro" id="IPR042217">
    <property type="entry name" value="T4SS_VirB10/TrbI"/>
</dbReference>
<keyword evidence="3" id="KW-0812">Transmembrane</keyword>
<dbReference type="EMBL" id="FNBI01000007">
    <property type="protein sequence ID" value="SDF90344.1"/>
    <property type="molecule type" value="Genomic_DNA"/>
</dbReference>
<proteinExistence type="inferred from homology"/>
<evidence type="ECO:0000256" key="2">
    <source>
        <dbReference type="ARBA" id="ARBA00010265"/>
    </source>
</evidence>
<organism evidence="6 7">
    <name type="scientific">Sphingomonas carotinifaciens</name>
    <dbReference type="NCBI Taxonomy" id="1166323"/>
    <lineage>
        <taxon>Bacteria</taxon>
        <taxon>Pseudomonadati</taxon>
        <taxon>Pseudomonadota</taxon>
        <taxon>Alphaproteobacteria</taxon>
        <taxon>Sphingomonadales</taxon>
        <taxon>Sphingomonadaceae</taxon>
        <taxon>Sphingomonas</taxon>
    </lineage>
</organism>
<dbReference type="GO" id="GO:0016020">
    <property type="term" value="C:membrane"/>
    <property type="evidence" value="ECO:0007669"/>
    <property type="project" value="UniProtKB-SubCell"/>
</dbReference>
<evidence type="ECO:0000256" key="3">
    <source>
        <dbReference type="ARBA" id="ARBA00022692"/>
    </source>
</evidence>
<keyword evidence="4" id="KW-1133">Transmembrane helix</keyword>
<protein>
    <submittedName>
        <fullName evidence="6">Type IV secretion system protein VirB10</fullName>
    </submittedName>
</protein>
<dbReference type="AlphaFoldDB" id="A0A1G7PVP4"/>
<reference evidence="6 7" key="1">
    <citation type="submission" date="2016-10" db="EMBL/GenBank/DDBJ databases">
        <authorList>
            <person name="Varghese N."/>
            <person name="Submissions S."/>
        </authorList>
    </citation>
    <scope>NUCLEOTIDE SEQUENCE [LARGE SCALE GENOMIC DNA]</scope>
    <source>
        <strain evidence="6 7">S7-754</strain>
    </source>
</reference>
<evidence type="ECO:0000313" key="7">
    <source>
        <dbReference type="Proteomes" id="UP000323502"/>
    </source>
</evidence>
<dbReference type="InterPro" id="IPR005498">
    <property type="entry name" value="T4SS_VirB10/TraB/TrbI"/>
</dbReference>
<comment type="subcellular location">
    <subcellularLocation>
        <location evidence="1">Membrane</location>
        <topology evidence="1">Single-pass membrane protein</topology>
    </subcellularLocation>
</comment>
<evidence type="ECO:0000256" key="4">
    <source>
        <dbReference type="ARBA" id="ARBA00022989"/>
    </source>
</evidence>
<dbReference type="Gene3D" id="2.40.128.260">
    <property type="entry name" value="Type IV secretion system, VirB10/TraB/TrbI"/>
    <property type="match status" value="2"/>
</dbReference>
<evidence type="ECO:0000313" key="6">
    <source>
        <dbReference type="EMBL" id="SDF90344.1"/>
    </source>
</evidence>
<dbReference type="RefSeq" id="WP_235904118.1">
    <property type="nucleotide sequence ID" value="NZ_FNBI01000007.1"/>
</dbReference>
<keyword evidence="7" id="KW-1185">Reference proteome</keyword>
<dbReference type="Proteomes" id="UP000323502">
    <property type="component" value="Unassembled WGS sequence"/>
</dbReference>
<evidence type="ECO:0000256" key="1">
    <source>
        <dbReference type="ARBA" id="ARBA00004167"/>
    </source>
</evidence>
<gene>
    <name evidence="6" type="ORF">SAMN05216557_107102</name>
</gene>
<dbReference type="Pfam" id="PF03743">
    <property type="entry name" value="TrbI"/>
    <property type="match status" value="1"/>
</dbReference>
<accession>A0A1G7PVP4</accession>